<dbReference type="Gene3D" id="3.10.20.80">
    <property type="entry name" value="Translation initiation factor 3 (IF-3), N-terminal domain"/>
    <property type="match status" value="1"/>
</dbReference>
<accession>W1MXI5</accession>
<dbReference type="HOGENOM" id="CLU_054919_0_2_11"/>
<comment type="subunit">
    <text evidence="4">Monomer.</text>
</comment>
<name>W1MXI5_SCAIO</name>
<dbReference type="PANTHER" id="PTHR10938">
    <property type="entry name" value="TRANSLATION INITIATION FACTOR IF-3"/>
    <property type="match status" value="1"/>
</dbReference>
<dbReference type="InterPro" id="IPR019815">
    <property type="entry name" value="Translation_initiation_fac_3_C"/>
</dbReference>
<dbReference type="InterPro" id="IPR036787">
    <property type="entry name" value="T_IF-3_N_sf"/>
</dbReference>
<comment type="caution">
    <text evidence="9">The sequence shown here is derived from an EMBL/GenBank/DDBJ whole genome shotgun (WGS) entry which is preliminary data.</text>
</comment>
<dbReference type="AlphaFoldDB" id="W1MXI5"/>
<keyword evidence="10" id="KW-1185">Reference proteome</keyword>
<reference evidence="9 10" key="1">
    <citation type="submission" date="2012-01" db="EMBL/GenBank/DDBJ databases">
        <title>The Genome Sequence of Scardovia inopinata F0304.</title>
        <authorList>
            <consortium name="The Broad Institute Genome Sequencing Platform"/>
            <person name="Earl A."/>
            <person name="Ward D."/>
            <person name="Feldgarden M."/>
            <person name="Gevers D."/>
            <person name="Izard J."/>
            <person name="Baranova O.V."/>
            <person name="Blanton J.M."/>
            <person name="Tanner A.C."/>
            <person name="Dewhirst F.E."/>
            <person name="Young S.K."/>
            <person name="Zeng Q."/>
            <person name="Gargeya S."/>
            <person name="Fitzgerald M."/>
            <person name="Haas B."/>
            <person name="Abouelleil A."/>
            <person name="Alvarado L."/>
            <person name="Arachchi H.M."/>
            <person name="Berlin A."/>
            <person name="Chapman S.B."/>
            <person name="Gearin G."/>
            <person name="Goldberg J."/>
            <person name="Griggs A."/>
            <person name="Gujja S."/>
            <person name="Hansen M."/>
            <person name="Heiman D."/>
            <person name="Howarth C."/>
            <person name="Larimer J."/>
            <person name="Lui A."/>
            <person name="MacDonald P.J."/>
            <person name="McCowen C."/>
            <person name="Montmayeur A."/>
            <person name="Murphy C."/>
            <person name="Neiman D."/>
            <person name="Pearson M."/>
            <person name="Priest M."/>
            <person name="Roberts A."/>
            <person name="Saif S."/>
            <person name="Shea T."/>
            <person name="Sisk P."/>
            <person name="Stolte C."/>
            <person name="Sykes S."/>
            <person name="Wortman J."/>
            <person name="Nusbaum C."/>
            <person name="Birren B."/>
        </authorList>
    </citation>
    <scope>NUCLEOTIDE SEQUENCE [LARGE SCALE GENOMIC DNA]</scope>
    <source>
        <strain evidence="9 10">F0304</strain>
    </source>
</reference>
<feature type="compositionally biased region" description="Low complexity" evidence="6">
    <location>
        <begin position="293"/>
        <end position="310"/>
    </location>
</feature>
<keyword evidence="3 4" id="KW-0648">Protein biosynthesis</keyword>
<evidence type="ECO:0000256" key="5">
    <source>
        <dbReference type="NCBIfam" id="TIGR00168"/>
    </source>
</evidence>
<evidence type="ECO:0000256" key="2">
    <source>
        <dbReference type="ARBA" id="ARBA00022540"/>
    </source>
</evidence>
<evidence type="ECO:0000256" key="3">
    <source>
        <dbReference type="ARBA" id="ARBA00022917"/>
    </source>
</evidence>
<dbReference type="EMBL" id="ADCX01000004">
    <property type="protein sequence ID" value="EQW16350.1"/>
    <property type="molecule type" value="Genomic_DNA"/>
</dbReference>
<dbReference type="InterPro" id="IPR001288">
    <property type="entry name" value="Translation_initiation_fac_3"/>
</dbReference>
<evidence type="ECO:0000313" key="10">
    <source>
        <dbReference type="Proteomes" id="UP000005777"/>
    </source>
</evidence>
<feature type="compositionally biased region" description="Basic and acidic residues" evidence="6">
    <location>
        <begin position="236"/>
        <end position="253"/>
    </location>
</feature>
<comment type="similarity">
    <text evidence="1 4">Belongs to the IF-3 family.</text>
</comment>
<dbReference type="HAMAP" id="MF_00080">
    <property type="entry name" value="IF_3"/>
    <property type="match status" value="1"/>
</dbReference>
<proteinExistence type="inferred from homology"/>
<dbReference type="InterPro" id="IPR036788">
    <property type="entry name" value="T_IF-3_C_sf"/>
</dbReference>
<protein>
    <recommendedName>
        <fullName evidence="4 5">Translation initiation factor IF-3</fullName>
    </recommendedName>
</protein>
<evidence type="ECO:0000256" key="4">
    <source>
        <dbReference type="HAMAP-Rule" id="MF_00080"/>
    </source>
</evidence>
<dbReference type="PANTHER" id="PTHR10938:SF0">
    <property type="entry name" value="TRANSLATION INITIATION FACTOR IF-3, MITOCHONDRIAL"/>
    <property type="match status" value="1"/>
</dbReference>
<dbReference type="GO" id="GO:0032790">
    <property type="term" value="P:ribosome disassembly"/>
    <property type="evidence" value="ECO:0007669"/>
    <property type="project" value="TreeGrafter"/>
</dbReference>
<evidence type="ECO:0000256" key="6">
    <source>
        <dbReference type="SAM" id="MobiDB-lite"/>
    </source>
</evidence>
<comment type="function">
    <text evidence="4">IF-3 binds to the 30S ribosomal subunit and shifts the equilibrium between 70S ribosomes and their 50S and 30S subunits in favor of the free subunits, thus enhancing the availability of 30S subunits on which protein synthesis initiation begins.</text>
</comment>
<sequence>MLGDYDARNLCVLNRSTRNSSNEGCLRFGRLFAGNGACREWSRPCSSGIGGEDPKERKRNGVIISEQRINDEIRASEVRLIGPQGEQVGIVKTTIALNLAREANLDLVEVSAHAKPPVAKLIDYGKYKYNEKIKARQARRNQSTAEVKETRFRLKIDDHDFEVKKNQVSRFLEGGDKVKVSIMLRGREQSRPVGGIELLQRLADEVEEFGSVESAPRRDGRNIIMVLAPKGKKVHKQSEQRRRGAGSREERQARQQARLSAKKKAQKAAAAQAEETLKSLGIDTAVPTSSAPSKNGRSGSKSQSSSATKTSAKKTSSHPRAKKASPKEGNNAKDEK</sequence>
<evidence type="ECO:0000259" key="7">
    <source>
        <dbReference type="Pfam" id="PF00707"/>
    </source>
</evidence>
<keyword evidence="4" id="KW-0963">Cytoplasm</keyword>
<dbReference type="Pfam" id="PF05198">
    <property type="entry name" value="IF3_N"/>
    <property type="match status" value="1"/>
</dbReference>
<evidence type="ECO:0000256" key="1">
    <source>
        <dbReference type="ARBA" id="ARBA00005439"/>
    </source>
</evidence>
<dbReference type="Pfam" id="PF00707">
    <property type="entry name" value="IF3_C"/>
    <property type="match status" value="1"/>
</dbReference>
<feature type="compositionally biased region" description="Basic residues" evidence="6">
    <location>
        <begin position="311"/>
        <end position="324"/>
    </location>
</feature>
<evidence type="ECO:0000313" key="9">
    <source>
        <dbReference type="EMBL" id="EQW16350.1"/>
    </source>
</evidence>
<organism evidence="9 10">
    <name type="scientific">Scardovia inopinata F0304</name>
    <dbReference type="NCBI Taxonomy" id="641146"/>
    <lineage>
        <taxon>Bacteria</taxon>
        <taxon>Bacillati</taxon>
        <taxon>Actinomycetota</taxon>
        <taxon>Actinomycetes</taxon>
        <taxon>Bifidobacteriales</taxon>
        <taxon>Bifidobacteriaceae</taxon>
        <taxon>Scardovia</taxon>
    </lineage>
</organism>
<keyword evidence="2 4" id="KW-0396">Initiation factor</keyword>
<dbReference type="SUPFAM" id="SSF54364">
    <property type="entry name" value="Translation initiation factor IF3, N-terminal domain"/>
    <property type="match status" value="1"/>
</dbReference>
<dbReference type="SUPFAM" id="SSF55200">
    <property type="entry name" value="Translation initiation factor IF3, C-terminal domain"/>
    <property type="match status" value="1"/>
</dbReference>
<dbReference type="FunFam" id="3.30.110.10:FF:000001">
    <property type="entry name" value="Translation initiation factor IF-3"/>
    <property type="match status" value="1"/>
</dbReference>
<dbReference type="GO" id="GO:0003743">
    <property type="term" value="F:translation initiation factor activity"/>
    <property type="evidence" value="ECO:0007669"/>
    <property type="project" value="UniProtKB-UniRule"/>
</dbReference>
<evidence type="ECO:0000259" key="8">
    <source>
        <dbReference type="Pfam" id="PF05198"/>
    </source>
</evidence>
<dbReference type="eggNOG" id="COG0290">
    <property type="taxonomic scope" value="Bacteria"/>
</dbReference>
<dbReference type="GO" id="GO:0005829">
    <property type="term" value="C:cytosol"/>
    <property type="evidence" value="ECO:0007669"/>
    <property type="project" value="TreeGrafter"/>
</dbReference>
<feature type="region of interest" description="Disordered" evidence="6">
    <location>
        <begin position="220"/>
        <end position="336"/>
    </location>
</feature>
<dbReference type="NCBIfam" id="TIGR00168">
    <property type="entry name" value="infC"/>
    <property type="match status" value="1"/>
</dbReference>
<feature type="domain" description="Translation initiation factor 3 C-terminal" evidence="7">
    <location>
        <begin position="146"/>
        <end position="230"/>
    </location>
</feature>
<dbReference type="Gene3D" id="3.30.110.10">
    <property type="entry name" value="Translation initiation factor 3 (IF-3), C-terminal domain"/>
    <property type="match status" value="1"/>
</dbReference>
<gene>
    <name evidence="4" type="primary">infC</name>
    <name evidence="9" type="ORF">HMPREF9020_01527</name>
</gene>
<dbReference type="Proteomes" id="UP000005777">
    <property type="component" value="Unassembled WGS sequence"/>
</dbReference>
<feature type="domain" description="Translation initiation factor 3 N-terminal" evidence="8">
    <location>
        <begin position="69"/>
        <end position="138"/>
    </location>
</feature>
<dbReference type="GO" id="GO:0043022">
    <property type="term" value="F:ribosome binding"/>
    <property type="evidence" value="ECO:0007669"/>
    <property type="project" value="UniProtKB-ARBA"/>
</dbReference>
<comment type="subcellular location">
    <subcellularLocation>
        <location evidence="4">Cytoplasm</location>
    </subcellularLocation>
</comment>
<dbReference type="InterPro" id="IPR019814">
    <property type="entry name" value="Translation_initiation_fac_3_N"/>
</dbReference>
<dbReference type="FunFam" id="3.10.20.80:FF:000001">
    <property type="entry name" value="Translation initiation factor IF-3"/>
    <property type="match status" value="1"/>
</dbReference>
<dbReference type="GO" id="GO:0016020">
    <property type="term" value="C:membrane"/>
    <property type="evidence" value="ECO:0007669"/>
    <property type="project" value="TreeGrafter"/>
</dbReference>